<protein>
    <submittedName>
        <fullName evidence="1">Uncharacterized protein</fullName>
    </submittedName>
</protein>
<dbReference type="Proteomes" id="UP001469553">
    <property type="component" value="Unassembled WGS sequence"/>
</dbReference>
<gene>
    <name evidence="1" type="ORF">AMECASPLE_022147</name>
</gene>
<organism evidence="1 2">
    <name type="scientific">Ameca splendens</name>
    <dbReference type="NCBI Taxonomy" id="208324"/>
    <lineage>
        <taxon>Eukaryota</taxon>
        <taxon>Metazoa</taxon>
        <taxon>Chordata</taxon>
        <taxon>Craniata</taxon>
        <taxon>Vertebrata</taxon>
        <taxon>Euteleostomi</taxon>
        <taxon>Actinopterygii</taxon>
        <taxon>Neopterygii</taxon>
        <taxon>Teleostei</taxon>
        <taxon>Neoteleostei</taxon>
        <taxon>Acanthomorphata</taxon>
        <taxon>Ovalentaria</taxon>
        <taxon>Atherinomorphae</taxon>
        <taxon>Cyprinodontiformes</taxon>
        <taxon>Goodeidae</taxon>
        <taxon>Ameca</taxon>
    </lineage>
</organism>
<accession>A0ABV0Y4B2</accession>
<dbReference type="EMBL" id="JAHRIP010020764">
    <property type="protein sequence ID" value="MEQ2288395.1"/>
    <property type="molecule type" value="Genomic_DNA"/>
</dbReference>
<proteinExistence type="predicted"/>
<evidence type="ECO:0000313" key="2">
    <source>
        <dbReference type="Proteomes" id="UP001469553"/>
    </source>
</evidence>
<keyword evidence="2" id="KW-1185">Reference proteome</keyword>
<sequence>MFLDCRRKLEYQVRTHPSMGKTCNWIPCRKTPVHHSNPGPSYFKVKVLTTVPQCSPRTSYETNKKTIFNTEMLCNGQAEVCGVSKNCTQVRAALLQHIST</sequence>
<name>A0ABV0Y4B2_9TELE</name>
<reference evidence="1 2" key="1">
    <citation type="submission" date="2021-06" db="EMBL/GenBank/DDBJ databases">
        <authorList>
            <person name="Palmer J.M."/>
        </authorList>
    </citation>
    <scope>NUCLEOTIDE SEQUENCE [LARGE SCALE GENOMIC DNA]</scope>
    <source>
        <strain evidence="1 2">AS_MEX2019</strain>
        <tissue evidence="1">Muscle</tissue>
    </source>
</reference>
<evidence type="ECO:0000313" key="1">
    <source>
        <dbReference type="EMBL" id="MEQ2288395.1"/>
    </source>
</evidence>
<comment type="caution">
    <text evidence="1">The sequence shown here is derived from an EMBL/GenBank/DDBJ whole genome shotgun (WGS) entry which is preliminary data.</text>
</comment>